<dbReference type="Pfam" id="PF20073">
    <property type="entry name" value="DUF6469"/>
    <property type="match status" value="1"/>
</dbReference>
<protein>
    <recommendedName>
        <fullName evidence="1">DUF6469 domain-containing protein</fullName>
    </recommendedName>
</protein>
<dbReference type="AlphaFoldDB" id="A0A978UPG6"/>
<dbReference type="SUPFAM" id="SSF48113">
    <property type="entry name" value="Heme-dependent peroxidases"/>
    <property type="match status" value="1"/>
</dbReference>
<dbReference type="InterPro" id="IPR010255">
    <property type="entry name" value="Haem_peroxidase_sf"/>
</dbReference>
<organism evidence="2 3">
    <name type="scientific">Ziziphus jujuba var. spinosa</name>
    <dbReference type="NCBI Taxonomy" id="714518"/>
    <lineage>
        <taxon>Eukaryota</taxon>
        <taxon>Viridiplantae</taxon>
        <taxon>Streptophyta</taxon>
        <taxon>Embryophyta</taxon>
        <taxon>Tracheophyta</taxon>
        <taxon>Spermatophyta</taxon>
        <taxon>Magnoliopsida</taxon>
        <taxon>eudicotyledons</taxon>
        <taxon>Gunneridae</taxon>
        <taxon>Pentapetalae</taxon>
        <taxon>rosids</taxon>
        <taxon>fabids</taxon>
        <taxon>Rosales</taxon>
        <taxon>Rhamnaceae</taxon>
        <taxon>Paliureae</taxon>
        <taxon>Ziziphus</taxon>
    </lineage>
</organism>
<dbReference type="EMBL" id="JAEACU010000010">
    <property type="protein sequence ID" value="KAH7516718.1"/>
    <property type="molecule type" value="Genomic_DNA"/>
</dbReference>
<feature type="domain" description="DUF6469" evidence="1">
    <location>
        <begin position="80"/>
        <end position="135"/>
    </location>
</feature>
<dbReference type="GO" id="GO:0004601">
    <property type="term" value="F:peroxidase activity"/>
    <property type="evidence" value="ECO:0007669"/>
    <property type="project" value="InterPro"/>
</dbReference>
<sequence>MMEEEVSDEREKANRDPFTDIVFSWSVEDIFNENLYQNQVERIPESFKSVQHYLRSYDYPLLEETRAQLHSSIDIIGNQPFAKVKSLQGCMAYGSEIWVVKVDDWQNRFCERGKEPYKTLPGDIFISRCYPDNASLPRAGAQVIQSWHHCELVTPNQLDNNYFKNLLQKKGLLQSDPDKEDLSCCQLKFGAIASLMPTITIIDKPHTTDTARITKNVNHPKDDDNPCGHLCDKGEDILKDMRLCRDKDKGIRG</sequence>
<dbReference type="Gene3D" id="1.10.420.10">
    <property type="entry name" value="Peroxidase, domain 2"/>
    <property type="match status" value="1"/>
</dbReference>
<dbReference type="GO" id="GO:0020037">
    <property type="term" value="F:heme binding"/>
    <property type="evidence" value="ECO:0007669"/>
    <property type="project" value="InterPro"/>
</dbReference>
<dbReference type="Proteomes" id="UP000813462">
    <property type="component" value="Unassembled WGS sequence"/>
</dbReference>
<evidence type="ECO:0000313" key="3">
    <source>
        <dbReference type="Proteomes" id="UP000813462"/>
    </source>
</evidence>
<gene>
    <name evidence="2" type="ORF">FEM48_Zijuj10G0164700</name>
</gene>
<comment type="caution">
    <text evidence="2">The sequence shown here is derived from an EMBL/GenBank/DDBJ whole genome shotgun (WGS) entry which is preliminary data.</text>
</comment>
<evidence type="ECO:0000313" key="2">
    <source>
        <dbReference type="EMBL" id="KAH7516718.1"/>
    </source>
</evidence>
<dbReference type="GO" id="GO:0006979">
    <property type="term" value="P:response to oxidative stress"/>
    <property type="evidence" value="ECO:0007669"/>
    <property type="project" value="InterPro"/>
</dbReference>
<accession>A0A978UPG6</accession>
<name>A0A978UPG6_ZIZJJ</name>
<reference evidence="2" key="1">
    <citation type="journal article" date="2021" name="Front. Plant Sci.">
        <title>Chromosome-Scale Genome Assembly for Chinese Sour Jujube and Insights Into Its Genome Evolution and Domestication Signature.</title>
        <authorList>
            <person name="Shen L.-Y."/>
            <person name="Luo H."/>
            <person name="Wang X.-L."/>
            <person name="Wang X.-M."/>
            <person name="Qiu X.-J."/>
            <person name="Liu H."/>
            <person name="Zhou S.-S."/>
            <person name="Jia K.-H."/>
            <person name="Nie S."/>
            <person name="Bao Y.-T."/>
            <person name="Zhang R.-G."/>
            <person name="Yun Q.-Z."/>
            <person name="Chai Y.-H."/>
            <person name="Lu J.-Y."/>
            <person name="Li Y."/>
            <person name="Zhao S.-W."/>
            <person name="Mao J.-F."/>
            <person name="Jia S.-G."/>
            <person name="Mao Y.-M."/>
        </authorList>
    </citation>
    <scope>NUCLEOTIDE SEQUENCE</scope>
    <source>
        <strain evidence="2">AT0</strain>
        <tissue evidence="2">Leaf</tissue>
    </source>
</reference>
<evidence type="ECO:0000259" key="1">
    <source>
        <dbReference type="Pfam" id="PF20073"/>
    </source>
</evidence>
<dbReference type="InterPro" id="IPR045529">
    <property type="entry name" value="DUF6469"/>
</dbReference>
<proteinExistence type="predicted"/>